<dbReference type="RefSeq" id="XP_038807639.1">
    <property type="nucleotide sequence ID" value="XM_038956180.1"/>
</dbReference>
<protein>
    <submittedName>
        <fullName evidence="1">Uncharacterized protein</fullName>
    </submittedName>
</protein>
<gene>
    <name evidence="1" type="ORF">EAE98_008557</name>
</gene>
<comment type="caution">
    <text evidence="1">The sequence shown here is derived from an EMBL/GenBank/DDBJ whole genome shotgun (WGS) entry which is preliminary data.</text>
</comment>
<name>A0ABQ7IEK4_9HELO</name>
<dbReference type="EMBL" id="RCSX01000022">
    <property type="protein sequence ID" value="KAF7921710.1"/>
    <property type="molecule type" value="Genomic_DNA"/>
</dbReference>
<evidence type="ECO:0000313" key="2">
    <source>
        <dbReference type="Proteomes" id="UP000783213"/>
    </source>
</evidence>
<sequence length="175" mass="20083">MPNKNVGTGTDRKKPNFPAIIPEYLTAEDISEFQVNKDEPDEDERCEMKPHEAFQAEMLKRDIKFRHRGAADKPITYEEFVTRLSMLREPGSVTGNRPAITREQAKEFLLAMKDECKVVHDGFRSMSEHGARVQSDVIKNAMETDNVAKSIKRPAHIKEDSFYKSLEEVEAIWAK</sequence>
<dbReference type="GeneID" id="62235330"/>
<organism evidence="1 2">
    <name type="scientific">Botrytis deweyae</name>
    <dbReference type="NCBI Taxonomy" id="2478750"/>
    <lineage>
        <taxon>Eukaryota</taxon>
        <taxon>Fungi</taxon>
        <taxon>Dikarya</taxon>
        <taxon>Ascomycota</taxon>
        <taxon>Pezizomycotina</taxon>
        <taxon>Leotiomycetes</taxon>
        <taxon>Helotiales</taxon>
        <taxon>Sclerotiniaceae</taxon>
        <taxon>Botrytis</taxon>
    </lineage>
</organism>
<reference evidence="1 2" key="1">
    <citation type="journal article" date="2020" name="Genome Biol. Evol.">
        <title>Comparative genomics of Sclerotiniaceae.</title>
        <authorList>
            <person name="Valero Jimenez C.A."/>
            <person name="Steentjes M."/>
            <person name="Scholten O.E."/>
            <person name="Van Kan J.A.L."/>
        </authorList>
    </citation>
    <scope>NUCLEOTIDE SEQUENCE [LARGE SCALE GENOMIC DNA]</scope>
    <source>
        <strain evidence="1 2">B1</strain>
    </source>
</reference>
<proteinExistence type="predicted"/>
<accession>A0ABQ7IEK4</accession>
<keyword evidence="2" id="KW-1185">Reference proteome</keyword>
<dbReference type="Proteomes" id="UP000783213">
    <property type="component" value="Unassembled WGS sequence"/>
</dbReference>
<evidence type="ECO:0000313" key="1">
    <source>
        <dbReference type="EMBL" id="KAF7921710.1"/>
    </source>
</evidence>